<reference evidence="2 3" key="1">
    <citation type="journal article" date="2023" name="Plants (Basel)">
        <title>Bridging the Gap: Combining Genomics and Transcriptomics Approaches to Understand Stylosanthes scabra, an Orphan Legume from the Brazilian Caatinga.</title>
        <authorList>
            <person name="Ferreira-Neto J.R.C."/>
            <person name="da Silva M.D."/>
            <person name="Binneck E."/>
            <person name="de Melo N.F."/>
            <person name="da Silva R.H."/>
            <person name="de Melo A.L.T.M."/>
            <person name="Pandolfi V."/>
            <person name="Bustamante F.O."/>
            <person name="Brasileiro-Vidal A.C."/>
            <person name="Benko-Iseppon A.M."/>
        </authorList>
    </citation>
    <scope>NUCLEOTIDE SEQUENCE [LARGE SCALE GENOMIC DNA]</scope>
    <source>
        <tissue evidence="2">Leaves</tissue>
    </source>
</reference>
<feature type="chain" id="PRO_5045214958" evidence="1">
    <location>
        <begin position="32"/>
        <end position="89"/>
    </location>
</feature>
<protein>
    <submittedName>
        <fullName evidence="2">Uncharacterized protein</fullName>
    </submittedName>
</protein>
<dbReference type="EMBL" id="JASCZI010181500">
    <property type="protein sequence ID" value="MED6184067.1"/>
    <property type="molecule type" value="Genomic_DNA"/>
</dbReference>
<feature type="signal peptide" evidence="1">
    <location>
        <begin position="1"/>
        <end position="31"/>
    </location>
</feature>
<keyword evidence="3" id="KW-1185">Reference proteome</keyword>
<proteinExistence type="predicted"/>
<dbReference type="Proteomes" id="UP001341840">
    <property type="component" value="Unassembled WGS sequence"/>
</dbReference>
<sequence>MRNQIMSTFLIGLLVALSFFGSDGGLGLVEAQQVAKCQAQIPIDVCTVPHCSSLCDEKYSNDLGVAEGTCLSQTVCNCSYLSINPDCHV</sequence>
<keyword evidence="1" id="KW-0732">Signal</keyword>
<accession>A0ABU6WE68</accession>
<organism evidence="2 3">
    <name type="scientific">Stylosanthes scabra</name>
    <dbReference type="NCBI Taxonomy" id="79078"/>
    <lineage>
        <taxon>Eukaryota</taxon>
        <taxon>Viridiplantae</taxon>
        <taxon>Streptophyta</taxon>
        <taxon>Embryophyta</taxon>
        <taxon>Tracheophyta</taxon>
        <taxon>Spermatophyta</taxon>
        <taxon>Magnoliopsida</taxon>
        <taxon>eudicotyledons</taxon>
        <taxon>Gunneridae</taxon>
        <taxon>Pentapetalae</taxon>
        <taxon>rosids</taxon>
        <taxon>fabids</taxon>
        <taxon>Fabales</taxon>
        <taxon>Fabaceae</taxon>
        <taxon>Papilionoideae</taxon>
        <taxon>50 kb inversion clade</taxon>
        <taxon>dalbergioids sensu lato</taxon>
        <taxon>Dalbergieae</taxon>
        <taxon>Pterocarpus clade</taxon>
        <taxon>Stylosanthes</taxon>
    </lineage>
</organism>
<name>A0ABU6WE68_9FABA</name>
<evidence type="ECO:0000313" key="3">
    <source>
        <dbReference type="Proteomes" id="UP001341840"/>
    </source>
</evidence>
<comment type="caution">
    <text evidence="2">The sequence shown here is derived from an EMBL/GenBank/DDBJ whole genome shotgun (WGS) entry which is preliminary data.</text>
</comment>
<evidence type="ECO:0000313" key="2">
    <source>
        <dbReference type="EMBL" id="MED6184067.1"/>
    </source>
</evidence>
<evidence type="ECO:0000256" key="1">
    <source>
        <dbReference type="SAM" id="SignalP"/>
    </source>
</evidence>
<gene>
    <name evidence="2" type="ORF">PIB30_043832</name>
</gene>